<dbReference type="Proteomes" id="UP001316803">
    <property type="component" value="Unassembled WGS sequence"/>
</dbReference>
<dbReference type="EMBL" id="JAKLMC020000036">
    <property type="protein sequence ID" value="KAK5949440.1"/>
    <property type="molecule type" value="Genomic_DNA"/>
</dbReference>
<sequence length="275" mass="31027">MGTRHLILVWYKGKWHIAQYGQWDGYPEGQGINIVKFLNDTDNDAAPDEAHRDPATAGDVNDNEHSPAENPTPETQAAPKYNVAALKAALDKDMLYTPTEEQISEFNQDAAHVAEEAKKVLNSKEHRDRMHSMTREERREFEKKHQLETAGLSPLMLVQPSLSRDCGAQILSLVAHAKEKVAIRLMPKFIMDTIYCEWAYVIDLDAEVFEVYSGCSCKVQGKGRFDDEDFAKDRHDKPFLVVKYAFAELTGMTEHKLVADVNAVMGKENSDGELD</sequence>
<gene>
    <name evidence="2" type="ORF">OHC33_009614</name>
</gene>
<comment type="caution">
    <text evidence="2">The sequence shown here is derived from an EMBL/GenBank/DDBJ whole genome shotgun (WGS) entry which is preliminary data.</text>
</comment>
<proteinExistence type="predicted"/>
<name>A0AAN8EH21_9EURO</name>
<dbReference type="AlphaFoldDB" id="A0AAN8EH21"/>
<protein>
    <submittedName>
        <fullName evidence="2">Uncharacterized protein</fullName>
    </submittedName>
</protein>
<feature type="region of interest" description="Disordered" evidence="1">
    <location>
        <begin position="41"/>
        <end position="79"/>
    </location>
</feature>
<keyword evidence="3" id="KW-1185">Reference proteome</keyword>
<feature type="region of interest" description="Disordered" evidence="1">
    <location>
        <begin position="126"/>
        <end position="145"/>
    </location>
</feature>
<evidence type="ECO:0000313" key="3">
    <source>
        <dbReference type="Proteomes" id="UP001316803"/>
    </source>
</evidence>
<evidence type="ECO:0000313" key="2">
    <source>
        <dbReference type="EMBL" id="KAK5949440.1"/>
    </source>
</evidence>
<accession>A0AAN8EH21</accession>
<evidence type="ECO:0000256" key="1">
    <source>
        <dbReference type="SAM" id="MobiDB-lite"/>
    </source>
</evidence>
<organism evidence="2 3">
    <name type="scientific">Knufia fluminis</name>
    <dbReference type="NCBI Taxonomy" id="191047"/>
    <lineage>
        <taxon>Eukaryota</taxon>
        <taxon>Fungi</taxon>
        <taxon>Dikarya</taxon>
        <taxon>Ascomycota</taxon>
        <taxon>Pezizomycotina</taxon>
        <taxon>Eurotiomycetes</taxon>
        <taxon>Chaetothyriomycetidae</taxon>
        <taxon>Chaetothyriales</taxon>
        <taxon>Trichomeriaceae</taxon>
        <taxon>Knufia</taxon>
    </lineage>
</organism>
<reference evidence="2 3" key="1">
    <citation type="submission" date="2022-12" db="EMBL/GenBank/DDBJ databases">
        <title>Genomic features and morphological characterization of a novel Knufia sp. strain isolated from spacecraft assembly facility.</title>
        <authorList>
            <person name="Teixeira M."/>
            <person name="Chander A.M."/>
            <person name="Stajich J.E."/>
            <person name="Venkateswaran K."/>
        </authorList>
    </citation>
    <scope>NUCLEOTIDE SEQUENCE [LARGE SCALE GENOMIC DNA]</scope>
    <source>
        <strain evidence="2 3">FJI-L2-BK-P2</strain>
    </source>
</reference>